<dbReference type="SUPFAM" id="SSF52540">
    <property type="entry name" value="P-loop containing nucleoside triphosphate hydrolases"/>
    <property type="match status" value="1"/>
</dbReference>
<dbReference type="GO" id="GO:0004789">
    <property type="term" value="F:thiamine-phosphate diphosphorylase activity"/>
    <property type="evidence" value="ECO:0007669"/>
    <property type="project" value="UniProtKB-EC"/>
</dbReference>
<dbReference type="PROSITE" id="PS50893">
    <property type="entry name" value="ABC_TRANSPORTER_2"/>
    <property type="match status" value="1"/>
</dbReference>
<evidence type="ECO:0000256" key="22">
    <source>
        <dbReference type="ARBA" id="ARBA00061283"/>
    </source>
</evidence>
<keyword evidence="11" id="KW-0547">Nucleotide-binding</keyword>
<evidence type="ECO:0000256" key="15">
    <source>
        <dbReference type="ARBA" id="ARBA00022977"/>
    </source>
</evidence>
<dbReference type="HAMAP" id="MF_00097">
    <property type="entry name" value="TMP_synthase"/>
    <property type="match status" value="1"/>
</dbReference>
<comment type="pathway">
    <text evidence="6">Cofactor biosynthesis; thiamine diphosphate biosynthesis; thiamine phosphate from 4-amino-2-methyl-5-diphosphomethylpyrimidine and 4-methyl-5-(2-phosphoethyl)-thiazole: step 1/1.</text>
</comment>
<comment type="catalytic activity">
    <reaction evidence="18">
        <text>4-methyl-5-(2-phosphooxyethyl)-thiazole + 4-amino-2-methyl-5-(diphosphooxymethyl)pyrimidine + H(+) = thiamine phosphate + diphosphate</text>
        <dbReference type="Rhea" id="RHEA:22328"/>
        <dbReference type="ChEBI" id="CHEBI:15378"/>
        <dbReference type="ChEBI" id="CHEBI:33019"/>
        <dbReference type="ChEBI" id="CHEBI:37575"/>
        <dbReference type="ChEBI" id="CHEBI:57841"/>
        <dbReference type="ChEBI" id="CHEBI:58296"/>
        <dbReference type="EC" id="2.5.1.3"/>
    </reaction>
</comment>
<accession>A0A4T0KLR8</accession>
<evidence type="ECO:0000256" key="14">
    <source>
        <dbReference type="ARBA" id="ARBA00022842"/>
    </source>
</evidence>
<evidence type="ECO:0000259" key="23">
    <source>
        <dbReference type="PROSITE" id="PS50893"/>
    </source>
</evidence>
<comment type="catalytic activity">
    <reaction evidence="20">
        <text>2-[(2R,5Z)-2-carboxy-4-methylthiazol-5(2H)-ylidene]ethyl phosphate + 4-amino-2-methyl-5-(diphosphooxymethyl)pyrimidine + 2 H(+) = thiamine phosphate + CO2 + diphosphate</text>
        <dbReference type="Rhea" id="RHEA:47844"/>
        <dbReference type="ChEBI" id="CHEBI:15378"/>
        <dbReference type="ChEBI" id="CHEBI:16526"/>
        <dbReference type="ChEBI" id="CHEBI:33019"/>
        <dbReference type="ChEBI" id="CHEBI:37575"/>
        <dbReference type="ChEBI" id="CHEBI:57841"/>
        <dbReference type="ChEBI" id="CHEBI:62899"/>
        <dbReference type="EC" id="2.5.1.3"/>
    </reaction>
</comment>
<dbReference type="InterPro" id="IPR043926">
    <property type="entry name" value="ABCG_dom"/>
</dbReference>
<name>A0A4T0KLR8_WALIC</name>
<evidence type="ECO:0000256" key="4">
    <source>
        <dbReference type="ARBA" id="ARBA00004141"/>
    </source>
</evidence>
<comment type="caution">
    <text evidence="24">The sequence shown here is derived from an EMBL/GenBank/DDBJ whole genome shotgun (WGS) entry which is preliminary data.</text>
</comment>
<evidence type="ECO:0000256" key="3">
    <source>
        <dbReference type="ARBA" id="ARBA00003814"/>
    </source>
</evidence>
<evidence type="ECO:0000256" key="5">
    <source>
        <dbReference type="ARBA" id="ARBA00004868"/>
    </source>
</evidence>
<dbReference type="SUPFAM" id="SSF51391">
    <property type="entry name" value="Thiamin phosphate synthase"/>
    <property type="match status" value="1"/>
</dbReference>
<evidence type="ECO:0000256" key="8">
    <source>
        <dbReference type="ARBA" id="ARBA00022679"/>
    </source>
</evidence>
<evidence type="ECO:0000256" key="19">
    <source>
        <dbReference type="ARBA" id="ARBA00047851"/>
    </source>
</evidence>
<keyword evidence="16" id="KW-1133">Transmembrane helix</keyword>
<comment type="pathway">
    <text evidence="5">Cofactor biosynthesis; thiamine diphosphate biosynthesis; 4-methyl-5-(2-phosphoethyl)-thiazole from 5-(2-hydroxyethyl)-4-methylthiazole: step 1/1.</text>
</comment>
<dbReference type="UniPathway" id="UPA00060">
    <property type="reaction ID" value="UER00139"/>
</dbReference>
<keyword evidence="15" id="KW-0784">Thiamine biosynthesis</keyword>
<dbReference type="Pfam" id="PF19055">
    <property type="entry name" value="ABC2_membrane_7"/>
    <property type="match status" value="1"/>
</dbReference>
<dbReference type="CDD" id="cd00564">
    <property type="entry name" value="TMP_TenI"/>
    <property type="match status" value="1"/>
</dbReference>
<dbReference type="GO" id="GO:0009229">
    <property type="term" value="P:thiamine diphosphate biosynthetic process"/>
    <property type="evidence" value="ECO:0007669"/>
    <property type="project" value="UniProtKB-UniPathway"/>
</dbReference>
<proteinExistence type="inferred from homology"/>
<dbReference type="PANTHER" id="PTHR48041:SF98">
    <property type="entry name" value="TRANSPORTER, PUTATIVE (EUROFUNG)-RELATED"/>
    <property type="match status" value="1"/>
</dbReference>
<evidence type="ECO:0000256" key="12">
    <source>
        <dbReference type="ARBA" id="ARBA00022777"/>
    </source>
</evidence>
<dbReference type="Pfam" id="PF00005">
    <property type="entry name" value="ABC_tran"/>
    <property type="match status" value="1"/>
</dbReference>
<dbReference type="FunFam" id="3.20.20.70:FF:000104">
    <property type="entry name" value="Thiamine biosynthetic bifunctional enzyme"/>
    <property type="match status" value="1"/>
</dbReference>
<comment type="function">
    <text evidence="3">Condenses 4-methyl-5-(beta-hydroxyethyl)thiazole monophosphate (THZ-P) and 2-methyl-4-amino-5-hydroxymethyl pyrimidine pyrophosphate (HMP-PP) to form thiamine monophosphate (TMP).</text>
</comment>
<dbReference type="InterPro" id="IPR022998">
    <property type="entry name" value="ThiamineP_synth_TenI"/>
</dbReference>
<dbReference type="AlphaFoldDB" id="A0A4T0KLR8"/>
<dbReference type="EMBL" id="SPOI01000037">
    <property type="protein sequence ID" value="TIB39249.1"/>
    <property type="molecule type" value="Genomic_DNA"/>
</dbReference>
<dbReference type="Gene3D" id="3.40.1190.20">
    <property type="match status" value="1"/>
</dbReference>
<organism evidence="24 25">
    <name type="scientific">Wallemia ichthyophaga</name>
    <dbReference type="NCBI Taxonomy" id="245174"/>
    <lineage>
        <taxon>Eukaryota</taxon>
        <taxon>Fungi</taxon>
        <taxon>Dikarya</taxon>
        <taxon>Basidiomycota</taxon>
        <taxon>Wallemiomycotina</taxon>
        <taxon>Wallemiomycetes</taxon>
        <taxon>Wallemiales</taxon>
        <taxon>Wallemiaceae</taxon>
        <taxon>Wallemia</taxon>
    </lineage>
</organism>
<dbReference type="GO" id="GO:0004417">
    <property type="term" value="F:hydroxyethylthiazole kinase activity"/>
    <property type="evidence" value="ECO:0007669"/>
    <property type="project" value="UniProtKB-EC"/>
</dbReference>
<dbReference type="InterPro" id="IPR017871">
    <property type="entry name" value="ABC_transporter-like_CS"/>
</dbReference>
<gene>
    <name evidence="24" type="ORF">E3P86_01202</name>
</gene>
<evidence type="ECO:0000313" key="25">
    <source>
        <dbReference type="Proteomes" id="UP000310689"/>
    </source>
</evidence>
<keyword evidence="7" id="KW-0813">Transport</keyword>
<dbReference type="InterPro" id="IPR003439">
    <property type="entry name" value="ABC_transporter-like_ATP-bd"/>
</dbReference>
<keyword evidence="10" id="KW-0479">Metal-binding</keyword>
<comment type="cofactor">
    <cofactor evidence="2">
        <name>Mg(2+)</name>
        <dbReference type="ChEBI" id="CHEBI:18420"/>
    </cofactor>
</comment>
<dbReference type="CDD" id="cd01170">
    <property type="entry name" value="THZ_kinase"/>
    <property type="match status" value="1"/>
</dbReference>
<keyword evidence="9" id="KW-0812">Transmembrane</keyword>
<feature type="domain" description="ABC transporter" evidence="23">
    <location>
        <begin position="513"/>
        <end position="753"/>
    </location>
</feature>
<evidence type="ECO:0000256" key="6">
    <source>
        <dbReference type="ARBA" id="ARBA00005165"/>
    </source>
</evidence>
<evidence type="ECO:0000256" key="17">
    <source>
        <dbReference type="ARBA" id="ARBA00023136"/>
    </source>
</evidence>
<dbReference type="InterPro" id="IPR013785">
    <property type="entry name" value="Aldolase_TIM"/>
</dbReference>
<sequence length="784" mass="84124">MRSEIDYSVYLVTARDLLPVGKHYLESLEESLQGGVTVVQLREKTIDTGEFIQIAQSTKAICDKYNTPLLINDRIDVALAIDCAGVHVGQSDAPLAIARSLLGPNKVIGVSAGNIDQAIAAQKGGADYLGIGAIYGTQTKDVSHKIMGPAGARAVLSALDPQSPIKTVVIGGIKSDNVLRVLHGVHFRDTKRYLDGVAVVSDIVSSPRPREATENLARLVQAFKNDENTKPESAINDVDSVLNKVSEIINAIPDQSPLIQQMANIVTANDQANATLALGASPVMAAVVGDQKDLNPHIGALLINMGTVSDEQKRAMLAGGRYSNINKKPLIFDPVAVGATSFRRETGKVIKGNAAEIGALSGLNEVTTKGVDSVGPGFKDPYSVVRSLANRERCVVVMTGKDDYISDGERTAKISNGHPLLGQITGSGCVTGTAIATCCAVASMTEGDMNKDGKLTTGDHFIASIAGIQLAHSKHLPMLNNGLNDNYMDLEANGVPTPASLYPPTPLKEKHKLSWTDLGFRTSGKKAKTILSEQNGVVYSGEMMAVLGPSGAGKSTFLDVISKKAKGSSGTVISFDEDSKFNMRDLAQYVEQDDALIGVLTVRETVVFAAKLSLPRSISKAEMLKRVDLTMESLGISEIANMRVGSPIQRGISGGQKRRVTIACAVVSHPRILFLDEPTSGLDSQTSQEVMQSIKKLAVEQGIIVLCTIHQPKWEIFQMFDQCLLLAQGQTMYQAPTLDLINYFDFLGKPCPAYTNPADHAITLRELLEWIVTEMEALFTEWIN</sequence>
<evidence type="ECO:0000256" key="7">
    <source>
        <dbReference type="ARBA" id="ARBA00022448"/>
    </source>
</evidence>
<dbReference type="InterPro" id="IPR034291">
    <property type="entry name" value="TMP_synthase"/>
</dbReference>
<evidence type="ECO:0000256" key="11">
    <source>
        <dbReference type="ARBA" id="ARBA00022741"/>
    </source>
</evidence>
<evidence type="ECO:0000256" key="13">
    <source>
        <dbReference type="ARBA" id="ARBA00022840"/>
    </source>
</evidence>
<dbReference type="Pfam" id="PF02110">
    <property type="entry name" value="HK"/>
    <property type="match status" value="1"/>
</dbReference>
<keyword evidence="17" id="KW-0472">Membrane</keyword>
<dbReference type="PANTHER" id="PTHR48041">
    <property type="entry name" value="ABC TRANSPORTER G FAMILY MEMBER 28"/>
    <property type="match status" value="1"/>
</dbReference>
<dbReference type="Gene3D" id="3.40.50.300">
    <property type="entry name" value="P-loop containing nucleotide triphosphate hydrolases"/>
    <property type="match status" value="1"/>
</dbReference>
<dbReference type="InterPro" id="IPR027417">
    <property type="entry name" value="P-loop_NTPase"/>
</dbReference>
<evidence type="ECO:0000256" key="16">
    <source>
        <dbReference type="ARBA" id="ARBA00022989"/>
    </source>
</evidence>
<keyword evidence="8" id="KW-0808">Transferase</keyword>
<dbReference type="GO" id="GO:0016020">
    <property type="term" value="C:membrane"/>
    <property type="evidence" value="ECO:0007669"/>
    <property type="project" value="UniProtKB-SubCell"/>
</dbReference>
<dbReference type="SUPFAM" id="SSF53613">
    <property type="entry name" value="Ribokinase-like"/>
    <property type="match status" value="1"/>
</dbReference>
<dbReference type="SMART" id="SM00382">
    <property type="entry name" value="AAA"/>
    <property type="match status" value="1"/>
</dbReference>
<dbReference type="InterPro" id="IPR003593">
    <property type="entry name" value="AAA+_ATPase"/>
</dbReference>
<evidence type="ECO:0000256" key="2">
    <source>
        <dbReference type="ARBA" id="ARBA00001946"/>
    </source>
</evidence>
<dbReference type="Gene3D" id="3.20.20.70">
    <property type="entry name" value="Aldolase class I"/>
    <property type="match status" value="1"/>
</dbReference>
<dbReference type="Pfam" id="PF02581">
    <property type="entry name" value="TMP-TENI"/>
    <property type="match status" value="1"/>
</dbReference>
<protein>
    <recommendedName>
        <fullName evidence="23">ABC transporter domain-containing protein</fullName>
    </recommendedName>
</protein>
<dbReference type="Proteomes" id="UP000310689">
    <property type="component" value="Unassembled WGS sequence"/>
</dbReference>
<dbReference type="GO" id="GO:0009228">
    <property type="term" value="P:thiamine biosynthetic process"/>
    <property type="evidence" value="ECO:0007669"/>
    <property type="project" value="UniProtKB-KW"/>
</dbReference>
<dbReference type="PRINTS" id="PR01099">
    <property type="entry name" value="HYETHTZKNASE"/>
</dbReference>
<reference evidence="24 25" key="1">
    <citation type="submission" date="2019-03" db="EMBL/GenBank/DDBJ databases">
        <title>Sequencing 23 genomes of Wallemia ichthyophaga.</title>
        <authorList>
            <person name="Gostincar C."/>
        </authorList>
    </citation>
    <scope>NUCLEOTIDE SEQUENCE [LARGE SCALE GENOMIC DNA]</scope>
    <source>
        <strain evidence="24 25">EXF-6200</strain>
    </source>
</reference>
<comment type="subcellular location">
    <subcellularLocation>
        <location evidence="4">Membrane</location>
        <topology evidence="4">Multi-pass membrane protein</topology>
    </subcellularLocation>
</comment>
<comment type="catalytic activity">
    <reaction evidence="1">
        <text>5-(2-hydroxyethyl)-4-methylthiazole + ATP = 4-methyl-5-(2-phosphooxyethyl)-thiazole + ADP + H(+)</text>
        <dbReference type="Rhea" id="RHEA:24212"/>
        <dbReference type="ChEBI" id="CHEBI:15378"/>
        <dbReference type="ChEBI" id="CHEBI:17957"/>
        <dbReference type="ChEBI" id="CHEBI:30616"/>
        <dbReference type="ChEBI" id="CHEBI:58296"/>
        <dbReference type="ChEBI" id="CHEBI:456216"/>
        <dbReference type="EC" id="2.7.1.50"/>
    </reaction>
</comment>
<dbReference type="PROSITE" id="PS00211">
    <property type="entry name" value="ABC_TRANSPORTER_1"/>
    <property type="match status" value="1"/>
</dbReference>
<comment type="similarity">
    <text evidence="21">In the C-terminal section; belongs to the Thz kinase family.</text>
</comment>
<dbReference type="GO" id="GO:0016887">
    <property type="term" value="F:ATP hydrolysis activity"/>
    <property type="evidence" value="ECO:0007669"/>
    <property type="project" value="InterPro"/>
</dbReference>
<evidence type="ECO:0000256" key="18">
    <source>
        <dbReference type="ARBA" id="ARBA00047334"/>
    </source>
</evidence>
<evidence type="ECO:0000256" key="21">
    <source>
        <dbReference type="ARBA" id="ARBA00061146"/>
    </source>
</evidence>
<dbReference type="InterPro" id="IPR050352">
    <property type="entry name" value="ABCG_transporters"/>
</dbReference>
<dbReference type="GO" id="GO:0000287">
    <property type="term" value="F:magnesium ion binding"/>
    <property type="evidence" value="ECO:0007669"/>
    <property type="project" value="InterPro"/>
</dbReference>
<dbReference type="InterPro" id="IPR029056">
    <property type="entry name" value="Ribokinase-like"/>
</dbReference>
<keyword evidence="14" id="KW-0460">Magnesium</keyword>
<evidence type="ECO:0000256" key="1">
    <source>
        <dbReference type="ARBA" id="ARBA00001771"/>
    </source>
</evidence>
<keyword evidence="12" id="KW-0418">Kinase</keyword>
<evidence type="ECO:0000256" key="20">
    <source>
        <dbReference type="ARBA" id="ARBA00047883"/>
    </source>
</evidence>
<dbReference type="GO" id="GO:0005524">
    <property type="term" value="F:ATP binding"/>
    <property type="evidence" value="ECO:0007669"/>
    <property type="project" value="UniProtKB-KW"/>
</dbReference>
<keyword evidence="13" id="KW-0067">ATP-binding</keyword>
<evidence type="ECO:0000256" key="10">
    <source>
        <dbReference type="ARBA" id="ARBA00022723"/>
    </source>
</evidence>
<evidence type="ECO:0000313" key="24">
    <source>
        <dbReference type="EMBL" id="TIB39249.1"/>
    </source>
</evidence>
<dbReference type="InterPro" id="IPR036206">
    <property type="entry name" value="ThiamineP_synth_sf"/>
</dbReference>
<comment type="similarity">
    <text evidence="22">In the N-terminal section; belongs to the thiamine-phosphate synthase family.</text>
</comment>
<dbReference type="InterPro" id="IPR000417">
    <property type="entry name" value="Hyethyz_kinase"/>
</dbReference>
<evidence type="ECO:0000256" key="9">
    <source>
        <dbReference type="ARBA" id="ARBA00022692"/>
    </source>
</evidence>
<dbReference type="NCBIfam" id="TIGR00693">
    <property type="entry name" value="thiE"/>
    <property type="match status" value="1"/>
</dbReference>
<dbReference type="GO" id="GO:0140359">
    <property type="term" value="F:ABC-type transporter activity"/>
    <property type="evidence" value="ECO:0007669"/>
    <property type="project" value="InterPro"/>
</dbReference>
<comment type="catalytic activity">
    <reaction evidence="19">
        <text>2-(2-carboxy-4-methylthiazol-5-yl)ethyl phosphate + 4-amino-2-methyl-5-(diphosphooxymethyl)pyrimidine + 2 H(+) = thiamine phosphate + CO2 + diphosphate</text>
        <dbReference type="Rhea" id="RHEA:47848"/>
        <dbReference type="ChEBI" id="CHEBI:15378"/>
        <dbReference type="ChEBI" id="CHEBI:16526"/>
        <dbReference type="ChEBI" id="CHEBI:33019"/>
        <dbReference type="ChEBI" id="CHEBI:37575"/>
        <dbReference type="ChEBI" id="CHEBI:57841"/>
        <dbReference type="ChEBI" id="CHEBI:62890"/>
        <dbReference type="EC" id="2.5.1.3"/>
    </reaction>
</comment>